<evidence type="ECO:0000313" key="1">
    <source>
        <dbReference type="Proteomes" id="UP000887576"/>
    </source>
</evidence>
<evidence type="ECO:0000313" key="2">
    <source>
        <dbReference type="WBParaSite" id="JU765_v2.g9520.t1"/>
    </source>
</evidence>
<sequence length="122" mass="13634">MSCFVGALSDITLAGAFASYYWAFRKPKDVPSFPVIQSLGRAFRYHLGSLAFGSLILAIVKIIRAILEFLYQKLHASQNKVAKVIFAILKCFFFCLEAVLRALTKNAYIMIAMYGTNFFSSA</sequence>
<protein>
    <submittedName>
        <fullName evidence="2">Choline transporter-like protein</fullName>
    </submittedName>
</protein>
<name>A0AC34RSH8_9BILA</name>
<accession>A0AC34RSH8</accession>
<organism evidence="1 2">
    <name type="scientific">Panagrolaimus sp. JU765</name>
    <dbReference type="NCBI Taxonomy" id="591449"/>
    <lineage>
        <taxon>Eukaryota</taxon>
        <taxon>Metazoa</taxon>
        <taxon>Ecdysozoa</taxon>
        <taxon>Nematoda</taxon>
        <taxon>Chromadorea</taxon>
        <taxon>Rhabditida</taxon>
        <taxon>Tylenchina</taxon>
        <taxon>Panagrolaimomorpha</taxon>
        <taxon>Panagrolaimoidea</taxon>
        <taxon>Panagrolaimidae</taxon>
        <taxon>Panagrolaimus</taxon>
    </lineage>
</organism>
<proteinExistence type="predicted"/>
<dbReference type="WBParaSite" id="JU765_v2.g9520.t1">
    <property type="protein sequence ID" value="JU765_v2.g9520.t1"/>
    <property type="gene ID" value="JU765_v2.g9520"/>
</dbReference>
<dbReference type="Proteomes" id="UP000887576">
    <property type="component" value="Unplaced"/>
</dbReference>
<reference evidence="2" key="1">
    <citation type="submission" date="2022-11" db="UniProtKB">
        <authorList>
            <consortium name="WormBaseParasite"/>
        </authorList>
    </citation>
    <scope>IDENTIFICATION</scope>
</reference>